<reference evidence="4 5" key="1">
    <citation type="submission" date="2014-10" db="EMBL/GenBank/DDBJ databases">
        <title>Genome sequence of Clostridium aceticum DSM 1496.</title>
        <authorList>
            <person name="Poehlein A."/>
            <person name="Schiel-Bengelsdorf B."/>
            <person name="Gottschalk G."/>
            <person name="Duerre P."/>
            <person name="Daniel R."/>
        </authorList>
    </citation>
    <scope>NUCLEOTIDE SEQUENCE [LARGE SCALE GENOMIC DNA]</scope>
    <source>
        <strain evidence="4 5">DSM 1496</strain>
    </source>
</reference>
<feature type="domain" description="Ppx/GppA phosphatase N-terminal" evidence="2">
    <location>
        <begin position="31"/>
        <end position="308"/>
    </location>
</feature>
<gene>
    <name evidence="4" type="ORF">CACET_c02850</name>
</gene>
<sequence>MDEKQALTTVAGISVGSYAVRMKISEVLPEGKTRTLERTSKSIALGRDTFSKGKVSYEIANEVCEVLRGFKKLMNEYKVKTYRAVATSGIREAENNDYILDQIYSKTGLDIEIINSSVKRFLAYKGIRESLQNYQKLRAEGVMVLDIGSGNIEVSIYQQGSLTFSQNLKLGSLRLKEILSELESKTLDFPKLLEDYIKSNADILLKTFDINTNIQHFIVLGDVMKDLGKLCDCPDNYIDKSQFLMVYQSLLHKPTHKISSTYKISKEGAYTLIPSFILLKVFLDMTSSPQIYTPLVNLEDGIVADLVDQKLITQRKQEFLHDIYTLVRSLAKKYHYDENHANEVMDKSLCLFDGSKRLHGLGEEERFLLQLATILHDVGKFININQHYNHSYDIIMASNIMGISQQQLEIIANVAKYHSTLTPKISHENFNRLSHKDRVVIAKLVSIIRIADALDRSHQQKIKTIEVKLQENKMIIKASTVEEILLEEWTFEAKSSFFQEVFGITPILNIKREISC</sequence>
<dbReference type="EC" id="3.6.1.40" evidence="4"/>
<dbReference type="SUPFAM" id="SSF109604">
    <property type="entry name" value="HD-domain/PDEase-like"/>
    <property type="match status" value="1"/>
</dbReference>
<dbReference type="InterPro" id="IPR048950">
    <property type="entry name" value="Ppx_GppA_C"/>
</dbReference>
<keyword evidence="4" id="KW-0378">Hydrolase</keyword>
<dbReference type="RefSeq" id="WP_044826117.1">
    <property type="nucleotide sequence ID" value="NZ_CP009687.1"/>
</dbReference>
<dbReference type="GO" id="GO:0008894">
    <property type="term" value="F:guanosine-5'-triphosphate,3'-diphosphate diphosphatase activity"/>
    <property type="evidence" value="ECO:0007669"/>
    <property type="project" value="UniProtKB-EC"/>
</dbReference>
<evidence type="ECO:0000313" key="4">
    <source>
        <dbReference type="EMBL" id="AKL93801.1"/>
    </source>
</evidence>
<comment type="similarity">
    <text evidence="1">Belongs to the GppA/Ppx family.</text>
</comment>
<dbReference type="OrthoDB" id="9814545at2"/>
<dbReference type="Gene3D" id="3.30.420.150">
    <property type="entry name" value="Exopolyphosphatase. Domain 2"/>
    <property type="match status" value="1"/>
</dbReference>
<dbReference type="InterPro" id="IPR050273">
    <property type="entry name" value="GppA/Ppx_hydrolase"/>
</dbReference>
<keyword evidence="5" id="KW-1185">Reference proteome</keyword>
<dbReference type="Gene3D" id="1.10.3210.10">
    <property type="entry name" value="Hypothetical protein af1432"/>
    <property type="match status" value="1"/>
</dbReference>
<protein>
    <submittedName>
        <fullName evidence="4">Exopolyphosphatase</fullName>
        <ecNumber evidence="4">3.6.1.11</ecNumber>
        <ecNumber evidence="4">3.6.1.40</ecNumber>
    </submittedName>
</protein>
<evidence type="ECO:0000256" key="1">
    <source>
        <dbReference type="ARBA" id="ARBA00007125"/>
    </source>
</evidence>
<dbReference type="Pfam" id="PF21447">
    <property type="entry name" value="Ppx-GppA_III"/>
    <property type="match status" value="1"/>
</dbReference>
<dbReference type="Gene3D" id="3.30.420.40">
    <property type="match status" value="1"/>
</dbReference>
<dbReference type="PATRIC" id="fig|84022.5.peg.2033"/>
<dbReference type="KEGG" id="cace:CACET_c02850"/>
<dbReference type="PANTHER" id="PTHR30005:SF0">
    <property type="entry name" value="RETROGRADE REGULATION PROTEIN 2"/>
    <property type="match status" value="1"/>
</dbReference>
<dbReference type="GO" id="GO:0004309">
    <property type="term" value="F:exopolyphosphatase activity"/>
    <property type="evidence" value="ECO:0007669"/>
    <property type="project" value="UniProtKB-EC"/>
</dbReference>
<dbReference type="STRING" id="84022.CACET_c02850"/>
<evidence type="ECO:0000259" key="3">
    <source>
        <dbReference type="Pfam" id="PF21447"/>
    </source>
</evidence>
<organism evidence="4 5">
    <name type="scientific">Clostridium aceticum</name>
    <dbReference type="NCBI Taxonomy" id="84022"/>
    <lineage>
        <taxon>Bacteria</taxon>
        <taxon>Bacillati</taxon>
        <taxon>Bacillota</taxon>
        <taxon>Clostridia</taxon>
        <taxon>Eubacteriales</taxon>
        <taxon>Clostridiaceae</taxon>
        <taxon>Clostridium</taxon>
    </lineage>
</organism>
<dbReference type="EMBL" id="CP009687">
    <property type="protein sequence ID" value="AKL93801.1"/>
    <property type="molecule type" value="Genomic_DNA"/>
</dbReference>
<proteinExistence type="inferred from homology"/>
<evidence type="ECO:0000259" key="2">
    <source>
        <dbReference type="Pfam" id="PF02541"/>
    </source>
</evidence>
<dbReference type="InterPro" id="IPR003607">
    <property type="entry name" value="HD/PDEase_dom"/>
</dbReference>
<feature type="domain" description="Ppx/GppA phosphatase C-terminal" evidence="3">
    <location>
        <begin position="327"/>
        <end position="485"/>
    </location>
</feature>
<dbReference type="CDD" id="cd00077">
    <property type="entry name" value="HDc"/>
    <property type="match status" value="1"/>
</dbReference>
<accession>A0A0D8I706</accession>
<dbReference type="InterPro" id="IPR003695">
    <property type="entry name" value="Ppx_GppA_N"/>
</dbReference>
<dbReference type="InterPro" id="IPR043129">
    <property type="entry name" value="ATPase_NBD"/>
</dbReference>
<name>A0A0D8I706_9CLOT</name>
<dbReference type="CDD" id="cd24006">
    <property type="entry name" value="ASKHA_NBD_PPX_GppA"/>
    <property type="match status" value="1"/>
</dbReference>
<dbReference type="Proteomes" id="UP000035704">
    <property type="component" value="Chromosome"/>
</dbReference>
<evidence type="ECO:0000313" key="5">
    <source>
        <dbReference type="Proteomes" id="UP000035704"/>
    </source>
</evidence>
<dbReference type="EC" id="3.6.1.11" evidence="4"/>
<dbReference type="PANTHER" id="PTHR30005">
    <property type="entry name" value="EXOPOLYPHOSPHATASE"/>
    <property type="match status" value="1"/>
</dbReference>
<dbReference type="Pfam" id="PF02541">
    <property type="entry name" value="Ppx-GppA"/>
    <property type="match status" value="1"/>
</dbReference>
<dbReference type="SUPFAM" id="SSF53067">
    <property type="entry name" value="Actin-like ATPase domain"/>
    <property type="match status" value="2"/>
</dbReference>
<dbReference type="AlphaFoldDB" id="A0A0D8I706"/>